<proteinExistence type="predicted"/>
<evidence type="ECO:0000256" key="13">
    <source>
        <dbReference type="SAM" id="SignalP"/>
    </source>
</evidence>
<dbReference type="SMART" id="SM00741">
    <property type="entry name" value="SapB"/>
    <property type="match status" value="2"/>
</dbReference>
<dbReference type="InterPro" id="IPR051428">
    <property type="entry name" value="Sphingo_Act-Surfact_Prot"/>
</dbReference>
<comment type="function">
    <text evidence="10">Pulmonary surfactant-associated proteins promote alveolar stability by lowering the surface tension at the air-liquid interface in the peripheral air spaces. SP-B increases the collapse pressure of palmitic acid to nearly 70 millinewtons per meter.</text>
</comment>
<dbReference type="Pfam" id="PF05184">
    <property type="entry name" value="SapB_1"/>
    <property type="match status" value="1"/>
</dbReference>
<dbReference type="FunFam" id="1.10.225.10:FF:000008">
    <property type="entry name" value="Pulmonary surfactant-associated protein B"/>
    <property type="match status" value="1"/>
</dbReference>
<dbReference type="AlphaFoldDB" id="A0A8B9HI55"/>
<evidence type="ECO:0000256" key="2">
    <source>
        <dbReference type="ARBA" id="ARBA00011748"/>
    </source>
</evidence>
<evidence type="ECO:0000256" key="9">
    <source>
        <dbReference type="ARBA" id="ARBA00023180"/>
    </source>
</evidence>
<keyword evidence="9" id="KW-0325">Glycoprotein</keyword>
<evidence type="ECO:0000256" key="4">
    <source>
        <dbReference type="ARBA" id="ARBA00022525"/>
    </source>
</evidence>
<organism evidence="15 16">
    <name type="scientific">Astyanax mexicanus</name>
    <name type="common">Blind cave fish</name>
    <name type="synonym">Astyanax fasciatus mexicanus</name>
    <dbReference type="NCBI Taxonomy" id="7994"/>
    <lineage>
        <taxon>Eukaryota</taxon>
        <taxon>Metazoa</taxon>
        <taxon>Chordata</taxon>
        <taxon>Craniata</taxon>
        <taxon>Vertebrata</taxon>
        <taxon>Euteleostomi</taxon>
        <taxon>Actinopterygii</taxon>
        <taxon>Neopterygii</taxon>
        <taxon>Teleostei</taxon>
        <taxon>Ostariophysi</taxon>
        <taxon>Characiformes</taxon>
        <taxon>Characoidei</taxon>
        <taxon>Acestrorhamphidae</taxon>
        <taxon>Acestrorhamphinae</taxon>
        <taxon>Astyanax</taxon>
    </lineage>
</organism>
<dbReference type="PANTHER" id="PTHR11480">
    <property type="entry name" value="SAPOSIN-RELATED"/>
    <property type="match status" value="1"/>
</dbReference>
<evidence type="ECO:0000259" key="14">
    <source>
        <dbReference type="PROSITE" id="PS50015"/>
    </source>
</evidence>
<evidence type="ECO:0000313" key="15">
    <source>
        <dbReference type="Ensembl" id="ENSAMXP00005012107.1"/>
    </source>
</evidence>
<dbReference type="Ensembl" id="ENSAMXT00005013440.1">
    <property type="protein sequence ID" value="ENSAMXP00005012107.1"/>
    <property type="gene ID" value="ENSAMXG00005006564.1"/>
</dbReference>
<comment type="subunit">
    <text evidence="2">Homodimer; disulfide-linked.</text>
</comment>
<protein>
    <recommendedName>
        <fullName evidence="11">Pulmonary surfactant-associated protein B</fullName>
    </recommendedName>
    <alternativeName>
        <fullName evidence="12">Pulmonary surfactant-associated proteolipid SPL(Phe)</fullName>
    </alternativeName>
</protein>
<evidence type="ECO:0000256" key="5">
    <source>
        <dbReference type="ARBA" id="ARBA00022713"/>
    </source>
</evidence>
<evidence type="ECO:0000256" key="8">
    <source>
        <dbReference type="ARBA" id="ARBA00023157"/>
    </source>
</evidence>
<keyword evidence="6 13" id="KW-0732">Signal</keyword>
<dbReference type="InterPro" id="IPR011001">
    <property type="entry name" value="Saposin-like"/>
</dbReference>
<evidence type="ECO:0000256" key="6">
    <source>
        <dbReference type="ARBA" id="ARBA00022729"/>
    </source>
</evidence>
<evidence type="ECO:0000256" key="11">
    <source>
        <dbReference type="ARBA" id="ARBA00041094"/>
    </source>
</evidence>
<evidence type="ECO:0000256" key="3">
    <source>
        <dbReference type="ARBA" id="ARBA00022439"/>
    </source>
</evidence>
<feature type="chain" id="PRO_5034137819" description="Pulmonary surfactant-associated protein B" evidence="13">
    <location>
        <begin position="22"/>
        <end position="281"/>
    </location>
</feature>
<keyword evidence="3" id="KW-0767">Surface film</keyword>
<feature type="domain" description="Saposin B-type" evidence="14">
    <location>
        <begin position="113"/>
        <end position="194"/>
    </location>
</feature>
<dbReference type="PROSITE" id="PS50015">
    <property type="entry name" value="SAP_B"/>
    <property type="match status" value="1"/>
</dbReference>
<evidence type="ECO:0000313" key="16">
    <source>
        <dbReference type="Proteomes" id="UP000694621"/>
    </source>
</evidence>
<dbReference type="GO" id="GO:0006629">
    <property type="term" value="P:lipid metabolic process"/>
    <property type="evidence" value="ECO:0007669"/>
    <property type="project" value="InterPro"/>
</dbReference>
<name>A0A8B9HI55_ASTMX</name>
<comment type="subcellular location">
    <subcellularLocation>
        <location evidence="1">Secreted</location>
        <location evidence="1">Extracellular space</location>
        <location evidence="1">Surface film</location>
    </subcellularLocation>
</comment>
<keyword evidence="4" id="KW-0964">Secreted</keyword>
<dbReference type="Proteomes" id="UP000694621">
    <property type="component" value="Unplaced"/>
</dbReference>
<keyword evidence="5" id="KW-0305">Gaseous exchange</keyword>
<dbReference type="Pfam" id="PF03489">
    <property type="entry name" value="SapB_2"/>
    <property type="match status" value="1"/>
</dbReference>
<dbReference type="GO" id="GO:0007585">
    <property type="term" value="P:respiratory gaseous exchange by respiratory system"/>
    <property type="evidence" value="ECO:0007669"/>
    <property type="project" value="UniProtKB-KW"/>
</dbReference>
<accession>A0A8B9HI55</accession>
<dbReference type="InterPro" id="IPR007856">
    <property type="entry name" value="SapB_1"/>
</dbReference>
<evidence type="ECO:0000256" key="1">
    <source>
        <dbReference type="ARBA" id="ARBA00004364"/>
    </source>
</evidence>
<dbReference type="GO" id="GO:0005576">
    <property type="term" value="C:extracellular region"/>
    <property type="evidence" value="ECO:0007669"/>
    <property type="project" value="UniProtKB-SubCell"/>
</dbReference>
<sequence length="281" mass="31289">MSAGAALCLLAVATLLPSGNSRIIEPYSPPLKTSSLSMTKNMCAECTQIMELFLDMLSKPNTQVHREGDICKVLGLCTVQPESKAPEMLHVSLEADGFIQAQPSTQTSPEVQITPQCTFCLFIIRKLENMLPKERTEESIVKALETICNHLPDHYKDQCNSFLETYGKQILDFLLTSATPHTICALLHLCLMQERSDMVPYMPSDCQFCRTLVILTQIRIGQNATELQTSSALWKTCFLHPNALPGCELFVQRHGVTLTRILSKQEAAVSTCQKFFCVGQE</sequence>
<keyword evidence="8" id="KW-1015">Disulfide bond</keyword>
<dbReference type="PANTHER" id="PTHR11480:SF99">
    <property type="entry name" value="SURFACTANT PROTEIN BB"/>
    <property type="match status" value="1"/>
</dbReference>
<dbReference type="InterPro" id="IPR008138">
    <property type="entry name" value="SapB_2"/>
</dbReference>
<gene>
    <name evidence="15" type="primary">sftpbb</name>
</gene>
<evidence type="ECO:0000256" key="10">
    <source>
        <dbReference type="ARBA" id="ARBA00037221"/>
    </source>
</evidence>
<evidence type="ECO:0000256" key="12">
    <source>
        <dbReference type="ARBA" id="ARBA00041785"/>
    </source>
</evidence>
<reference evidence="15" key="1">
    <citation type="submission" date="2025-08" db="UniProtKB">
        <authorList>
            <consortium name="Ensembl"/>
        </authorList>
    </citation>
    <scope>IDENTIFICATION</scope>
</reference>
<dbReference type="Gene3D" id="1.10.225.10">
    <property type="entry name" value="Saposin-like"/>
    <property type="match status" value="2"/>
</dbReference>
<feature type="signal peptide" evidence="13">
    <location>
        <begin position="1"/>
        <end position="21"/>
    </location>
</feature>
<keyword evidence="7" id="KW-0677">Repeat</keyword>
<evidence type="ECO:0000256" key="7">
    <source>
        <dbReference type="ARBA" id="ARBA00022737"/>
    </source>
</evidence>
<dbReference type="SUPFAM" id="SSF47862">
    <property type="entry name" value="Saposin"/>
    <property type="match status" value="2"/>
</dbReference>
<dbReference type="InterPro" id="IPR008139">
    <property type="entry name" value="SaposinB_dom"/>
</dbReference>